<reference evidence="1 2" key="1">
    <citation type="journal article" date="2019" name="Sci. Rep.">
        <title>Orb-weaving spider Araneus ventricosus genome elucidates the spidroin gene catalogue.</title>
        <authorList>
            <person name="Kono N."/>
            <person name="Nakamura H."/>
            <person name="Ohtoshi R."/>
            <person name="Moran D.A.P."/>
            <person name="Shinohara A."/>
            <person name="Yoshida Y."/>
            <person name="Fujiwara M."/>
            <person name="Mori M."/>
            <person name="Tomita M."/>
            <person name="Arakawa K."/>
        </authorList>
    </citation>
    <scope>NUCLEOTIDE SEQUENCE [LARGE SCALE GENOMIC DNA]</scope>
</reference>
<evidence type="ECO:0000313" key="1">
    <source>
        <dbReference type="EMBL" id="GBO00511.1"/>
    </source>
</evidence>
<gene>
    <name evidence="1" type="ORF">AVEN_20010_1</name>
</gene>
<dbReference type="Proteomes" id="UP000499080">
    <property type="component" value="Unassembled WGS sequence"/>
</dbReference>
<evidence type="ECO:0000313" key="2">
    <source>
        <dbReference type="Proteomes" id="UP000499080"/>
    </source>
</evidence>
<keyword evidence="2" id="KW-1185">Reference proteome</keyword>
<name>A0A4Y2TKF6_ARAVE</name>
<dbReference type="EMBL" id="BGPR01028994">
    <property type="protein sequence ID" value="GBO00511.1"/>
    <property type="molecule type" value="Genomic_DNA"/>
</dbReference>
<comment type="caution">
    <text evidence="1">The sequence shown here is derived from an EMBL/GenBank/DDBJ whole genome shotgun (WGS) entry which is preliminary data.</text>
</comment>
<proteinExistence type="predicted"/>
<protein>
    <submittedName>
        <fullName evidence="1">Uncharacterized protein</fullName>
    </submittedName>
</protein>
<dbReference type="AlphaFoldDB" id="A0A4Y2TKF6"/>
<organism evidence="1 2">
    <name type="scientific">Araneus ventricosus</name>
    <name type="common">Orbweaver spider</name>
    <name type="synonym">Epeira ventricosa</name>
    <dbReference type="NCBI Taxonomy" id="182803"/>
    <lineage>
        <taxon>Eukaryota</taxon>
        <taxon>Metazoa</taxon>
        <taxon>Ecdysozoa</taxon>
        <taxon>Arthropoda</taxon>
        <taxon>Chelicerata</taxon>
        <taxon>Arachnida</taxon>
        <taxon>Araneae</taxon>
        <taxon>Araneomorphae</taxon>
        <taxon>Entelegynae</taxon>
        <taxon>Araneoidea</taxon>
        <taxon>Araneidae</taxon>
        <taxon>Araneus</taxon>
    </lineage>
</organism>
<sequence>MSVSIVNKKDVKISHIQVISFCVFLQLNTLQGRVAEFGPPELFTGEGRRIWNTWTIYRGELPNLDHLDYLQGRIAEFRPPGLFTREGRRIWTTWSIYRGESPNLDHMDSLQGSVAKFGPPGLLLMYSDGEVILMKKK</sequence>
<accession>A0A4Y2TKF6</accession>